<keyword evidence="7" id="KW-1185">Reference proteome</keyword>
<evidence type="ECO:0000256" key="2">
    <source>
        <dbReference type="ARBA" id="ARBA00022692"/>
    </source>
</evidence>
<dbReference type="Proteomes" id="UP000035681">
    <property type="component" value="Unplaced"/>
</dbReference>
<protein>
    <submittedName>
        <fullName evidence="8 9">G_PROTEIN_RECEP_F1_2 domain-containing protein</fullName>
    </submittedName>
</protein>
<evidence type="ECO:0000256" key="5">
    <source>
        <dbReference type="SAM" id="Phobius"/>
    </source>
</evidence>
<evidence type="ECO:0000313" key="8">
    <source>
        <dbReference type="WBParaSite" id="SSTP_0000741400.1"/>
    </source>
</evidence>
<dbReference type="WBParaSite" id="SSTP_0000741400.1">
    <property type="protein sequence ID" value="SSTP_0000741400.1"/>
    <property type="gene ID" value="SSTP_0000741400"/>
</dbReference>
<feature type="transmembrane region" description="Helical" evidence="5">
    <location>
        <begin position="143"/>
        <end position="160"/>
    </location>
</feature>
<dbReference type="PANTHER" id="PTHR24224:SF37">
    <property type="entry name" value="G-PROTEIN COUPLED RECEPTORS FAMILY 1 PROFILE DOMAIN-CONTAINING PROTEIN"/>
    <property type="match status" value="1"/>
</dbReference>
<evidence type="ECO:0000313" key="7">
    <source>
        <dbReference type="Proteomes" id="UP000035681"/>
    </source>
</evidence>
<dbReference type="InterPro" id="IPR052665">
    <property type="entry name" value="Neuropeptide-GPCR"/>
</dbReference>
<evidence type="ECO:0000313" key="9">
    <source>
        <dbReference type="WBParaSite" id="TCONS_00006837.p1"/>
    </source>
</evidence>
<dbReference type="WBParaSite" id="TCONS_00006837.p1">
    <property type="protein sequence ID" value="TCONS_00006837.p1"/>
    <property type="gene ID" value="XLOC_004941"/>
</dbReference>
<reference evidence="8" key="1">
    <citation type="submission" date="2015-08" db="UniProtKB">
        <authorList>
            <consortium name="WormBaseParasite"/>
        </authorList>
    </citation>
    <scope>IDENTIFICATION</scope>
</reference>
<organism evidence="8">
    <name type="scientific">Strongyloides stercoralis</name>
    <name type="common">Threadworm</name>
    <dbReference type="NCBI Taxonomy" id="6248"/>
    <lineage>
        <taxon>Eukaryota</taxon>
        <taxon>Metazoa</taxon>
        <taxon>Ecdysozoa</taxon>
        <taxon>Nematoda</taxon>
        <taxon>Chromadorea</taxon>
        <taxon>Rhabditida</taxon>
        <taxon>Tylenchina</taxon>
        <taxon>Panagrolaimomorpha</taxon>
        <taxon>Strongyloidoidea</taxon>
        <taxon>Strongyloididae</taxon>
        <taxon>Strongyloides</taxon>
    </lineage>
</organism>
<feature type="transmembrane region" description="Helical" evidence="5">
    <location>
        <begin position="180"/>
        <end position="197"/>
    </location>
</feature>
<feature type="transmembrane region" description="Helical" evidence="5">
    <location>
        <begin position="55"/>
        <end position="79"/>
    </location>
</feature>
<name>A0A0K0ED51_STRER</name>
<keyword evidence="3 5" id="KW-1133">Transmembrane helix</keyword>
<evidence type="ECO:0000256" key="4">
    <source>
        <dbReference type="ARBA" id="ARBA00023136"/>
    </source>
</evidence>
<dbReference type="PROSITE" id="PS50262">
    <property type="entry name" value="G_PROTEIN_RECEP_F1_2"/>
    <property type="match status" value="1"/>
</dbReference>
<keyword evidence="2 5" id="KW-0812">Transmembrane</keyword>
<keyword evidence="4 5" id="KW-0472">Membrane</keyword>
<accession>A0A0K0ED51</accession>
<dbReference type="AlphaFoldDB" id="A0A0K0ED51"/>
<evidence type="ECO:0000256" key="3">
    <source>
        <dbReference type="ARBA" id="ARBA00022989"/>
    </source>
</evidence>
<comment type="subcellular location">
    <subcellularLocation>
        <location evidence="1">Membrane</location>
    </subcellularLocation>
</comment>
<feature type="transmembrane region" description="Helical" evidence="5">
    <location>
        <begin position="276"/>
        <end position="300"/>
    </location>
</feature>
<evidence type="ECO:0000259" key="6">
    <source>
        <dbReference type="PROSITE" id="PS50262"/>
    </source>
</evidence>
<dbReference type="SUPFAM" id="SSF81321">
    <property type="entry name" value="Family A G protein-coupled receptor-like"/>
    <property type="match status" value="1"/>
</dbReference>
<feature type="transmembrane region" description="Helical" evidence="5">
    <location>
        <begin position="13"/>
        <end position="34"/>
    </location>
</feature>
<dbReference type="InterPro" id="IPR000276">
    <property type="entry name" value="GPCR_Rhodpsn"/>
</dbReference>
<feature type="transmembrane region" description="Helical" evidence="5">
    <location>
        <begin position="103"/>
        <end position="122"/>
    </location>
</feature>
<dbReference type="GO" id="GO:0016020">
    <property type="term" value="C:membrane"/>
    <property type="evidence" value="ECO:0007669"/>
    <property type="project" value="UniProtKB-SubCell"/>
</dbReference>
<feature type="transmembrane region" description="Helical" evidence="5">
    <location>
        <begin position="320"/>
        <end position="341"/>
    </location>
</feature>
<sequence>MVSQEHWVNIGKIINFLNSVVPILGIILNSYVLLKLYKIFKFSSHKFQTSSALPLTIMTICDFICLFTQLSQVFFHLYLQQNFGNEFSETFEQFLTYFCKIDIYLMHVTSASSVWCWLVLAAMRFIAILRPIKYRLIWREPQLALIIITTLCIIFESWILKTVKYVKYFKACLDDEEIAPGVNYFFLIADIIVMFIIPSKVRLFLDGYVFFKVYLNSPSRAWGGKEQLALSSVYSLEMRIRKASCMEWAEIKKSDAGIKETFIIRSDNYNKKRNYIFLRSIIISAINLICNTPSMTLRLLNIVYPEAALLMSSSQLVEGFVQLLYFSQFACNAFYLSTTIYETMGQ</sequence>
<feature type="domain" description="G-protein coupled receptors family 1 profile" evidence="6">
    <location>
        <begin position="28"/>
        <end position="336"/>
    </location>
</feature>
<dbReference type="GO" id="GO:0004930">
    <property type="term" value="F:G protein-coupled receptor activity"/>
    <property type="evidence" value="ECO:0007669"/>
    <property type="project" value="InterPro"/>
</dbReference>
<dbReference type="PANTHER" id="PTHR24224">
    <property type="entry name" value="CARDIOACCELERATORY PEPTIDE RECEPTOR-RELATED"/>
    <property type="match status" value="1"/>
</dbReference>
<proteinExistence type="predicted"/>
<dbReference type="Pfam" id="PF00001">
    <property type="entry name" value="7tm_1"/>
    <property type="match status" value="1"/>
</dbReference>
<evidence type="ECO:0000256" key="1">
    <source>
        <dbReference type="ARBA" id="ARBA00004370"/>
    </source>
</evidence>
<dbReference type="InterPro" id="IPR017452">
    <property type="entry name" value="GPCR_Rhodpsn_7TM"/>
</dbReference>
<dbReference type="Gene3D" id="1.20.1070.10">
    <property type="entry name" value="Rhodopsin 7-helix transmembrane proteins"/>
    <property type="match status" value="1"/>
</dbReference>